<accession>A0A097CTG3</accession>
<dbReference type="InterPro" id="IPR003593">
    <property type="entry name" value="AAA+_ATPase"/>
</dbReference>
<evidence type="ECO:0000256" key="5">
    <source>
        <dbReference type="ARBA" id="ARBA00022741"/>
    </source>
</evidence>
<evidence type="ECO:0000256" key="7">
    <source>
        <dbReference type="ARBA" id="ARBA00023136"/>
    </source>
</evidence>
<evidence type="ECO:0000256" key="2">
    <source>
        <dbReference type="ARBA" id="ARBA00005417"/>
    </source>
</evidence>
<dbReference type="GO" id="GO:0005886">
    <property type="term" value="C:plasma membrane"/>
    <property type="evidence" value="ECO:0007669"/>
    <property type="project" value="UniProtKB-SubCell"/>
</dbReference>
<dbReference type="PROSITE" id="PS50893">
    <property type="entry name" value="ABC_TRANSPORTER_2"/>
    <property type="match status" value="1"/>
</dbReference>
<dbReference type="GO" id="GO:0005524">
    <property type="term" value="F:ATP binding"/>
    <property type="evidence" value="ECO:0007669"/>
    <property type="project" value="UniProtKB-KW"/>
</dbReference>
<dbReference type="Gene3D" id="3.40.50.300">
    <property type="entry name" value="P-loop containing nucleotide triphosphate hydrolases"/>
    <property type="match status" value="1"/>
</dbReference>
<dbReference type="EMBL" id="KF826710">
    <property type="protein sequence ID" value="AIS85924.1"/>
    <property type="molecule type" value="Genomic_DNA"/>
</dbReference>
<evidence type="ECO:0000256" key="1">
    <source>
        <dbReference type="ARBA" id="ARBA00004202"/>
    </source>
</evidence>
<dbReference type="Pfam" id="PF00005">
    <property type="entry name" value="ABC_tran"/>
    <property type="match status" value="1"/>
</dbReference>
<evidence type="ECO:0000256" key="4">
    <source>
        <dbReference type="ARBA" id="ARBA00022475"/>
    </source>
</evidence>
<keyword evidence="3" id="KW-0813">Transport</keyword>
<dbReference type="InterPro" id="IPR017871">
    <property type="entry name" value="ABC_transporter-like_CS"/>
</dbReference>
<keyword evidence="7" id="KW-0472">Membrane</keyword>
<dbReference type="InterPro" id="IPR027417">
    <property type="entry name" value="P-loop_NTPase"/>
</dbReference>
<dbReference type="AlphaFoldDB" id="A0A097CTG3"/>
<dbReference type="NCBIfam" id="TIGR01727">
    <property type="entry name" value="oligo_HPY"/>
    <property type="match status" value="1"/>
</dbReference>
<comment type="similarity">
    <text evidence="2">Belongs to the ABC transporter superfamily.</text>
</comment>
<name>A0A097CTG3_9ACTN</name>
<dbReference type="InterPro" id="IPR003439">
    <property type="entry name" value="ABC_transporter-like_ATP-bd"/>
</dbReference>
<evidence type="ECO:0000259" key="8">
    <source>
        <dbReference type="PROSITE" id="PS50893"/>
    </source>
</evidence>
<feature type="domain" description="ABC transporter" evidence="8">
    <location>
        <begin position="5"/>
        <end position="254"/>
    </location>
</feature>
<evidence type="ECO:0000256" key="6">
    <source>
        <dbReference type="ARBA" id="ARBA00022840"/>
    </source>
</evidence>
<keyword evidence="6" id="KW-0067">ATP-binding</keyword>
<dbReference type="CDD" id="cd03257">
    <property type="entry name" value="ABC_NikE_OppD_transporters"/>
    <property type="match status" value="1"/>
</dbReference>
<dbReference type="InterPro" id="IPR050388">
    <property type="entry name" value="ABC_Ni/Peptide_Import"/>
</dbReference>
<dbReference type="FunFam" id="3.40.50.300:FF:000016">
    <property type="entry name" value="Oligopeptide ABC transporter ATP-binding component"/>
    <property type="match status" value="1"/>
</dbReference>
<dbReference type="GO" id="GO:0016887">
    <property type="term" value="F:ATP hydrolysis activity"/>
    <property type="evidence" value="ECO:0007669"/>
    <property type="project" value="InterPro"/>
</dbReference>
<evidence type="ECO:0000313" key="9">
    <source>
        <dbReference type="EMBL" id="AIS85924.1"/>
    </source>
</evidence>
<dbReference type="PROSITE" id="PS00211">
    <property type="entry name" value="ABC_TRANSPORTER_1"/>
    <property type="match status" value="1"/>
</dbReference>
<comment type="subcellular location">
    <subcellularLocation>
        <location evidence="1">Cell membrane</location>
        <topology evidence="1">Peripheral membrane protein</topology>
    </subcellularLocation>
</comment>
<protein>
    <submittedName>
        <fullName evidence="9">Oligopeptide/dipeptide ABC transporter, ATPase subunit</fullName>
    </submittedName>
</protein>
<dbReference type="SUPFAM" id="SSF52540">
    <property type="entry name" value="P-loop containing nucleoside triphosphate hydrolases"/>
    <property type="match status" value="1"/>
</dbReference>
<dbReference type="Pfam" id="PF08352">
    <property type="entry name" value="oligo_HPY"/>
    <property type="match status" value="1"/>
</dbReference>
<gene>
    <name evidence="9" type="ORF">VASRM7_682</name>
</gene>
<proteinExistence type="inferred from homology"/>
<dbReference type="SMART" id="SM00382">
    <property type="entry name" value="AAA"/>
    <property type="match status" value="1"/>
</dbReference>
<keyword evidence="5" id="KW-0547">Nucleotide-binding</keyword>
<keyword evidence="4" id="KW-1003">Cell membrane</keyword>
<evidence type="ECO:0000256" key="3">
    <source>
        <dbReference type="ARBA" id="ARBA00022448"/>
    </source>
</evidence>
<organism evidence="9">
    <name type="scientific">Verrucosispora sp. MS100047</name>
    <dbReference type="NCBI Taxonomy" id="1410949"/>
    <lineage>
        <taxon>Bacteria</taxon>
        <taxon>Bacillati</taxon>
        <taxon>Actinomycetota</taxon>
        <taxon>Actinomycetes</taxon>
        <taxon>Micromonosporales</taxon>
        <taxon>Micromonosporaceae</taxon>
        <taxon>Micromonospora</taxon>
    </lineage>
</organism>
<reference evidence="9" key="1">
    <citation type="submission" date="2013-11" db="EMBL/GenBank/DDBJ databases">
        <title>New antitubercular compounds from marine-derived Verrucosispora sp. MS100047.</title>
        <authorList>
            <person name="Huang P."/>
            <person name="Xie F."/>
            <person name="Wang Q."/>
            <person name="Wang J."/>
            <person name="Wang Q."/>
            <person name="Abdel-Mageed W.M."/>
            <person name="Liu M."/>
            <person name="Han J."/>
            <person name="Song F."/>
            <person name="Dai H."/>
            <person name="Liu X."/>
            <person name="Zhang L."/>
        </authorList>
    </citation>
    <scope>NUCLEOTIDE SEQUENCE</scope>
    <source>
        <strain evidence="9">MS100047</strain>
    </source>
</reference>
<dbReference type="PANTHER" id="PTHR43297">
    <property type="entry name" value="OLIGOPEPTIDE TRANSPORT ATP-BINDING PROTEIN APPD"/>
    <property type="match status" value="1"/>
</dbReference>
<dbReference type="InterPro" id="IPR013563">
    <property type="entry name" value="Oligopep_ABC_C"/>
</dbReference>
<dbReference type="GO" id="GO:0015833">
    <property type="term" value="P:peptide transport"/>
    <property type="evidence" value="ECO:0007669"/>
    <property type="project" value="InterPro"/>
</dbReference>
<dbReference type="PANTHER" id="PTHR43297:SF2">
    <property type="entry name" value="DIPEPTIDE TRANSPORT ATP-BINDING PROTEIN DPPD"/>
    <property type="match status" value="1"/>
</dbReference>
<sequence length="326" mass="34209">MAPLLDVDSLAVTLPGPRGPLPILHDVSLTVDEGELVGIAGESGCGKSLTAQTLLGLLPPGATVRGSARFAGTDLLGLDQRGWQRVRGAGIAMVFQDPTAALHPMLTIGRQLTEHMRVHLRMDRRAANRRAVELLDQVRIPDPERALRSYPHQFSGGMRQRAAIAIALAARPRLLIADEPTTALDVTVQAGILALLDRLRAETGLAVAFITHDLGVLSALTTRGYVFYAGRVVETGPTGELLTAPTHPYTAALLGARPHGTQAVGTLRPIPGGPPAPGQAPPGCPFQPRCGYAEPACGTSPPPLTPAGAHRSVACVVRPHLEVAAR</sequence>